<sequence length="147" mass="16597">MAEEEPKKAETETPDPVPATPPLADAVLARVETEKRLALIKAWEESEKTKAENKAYKKLSAVGAWENSKRAAVEAELRAIEEKLEKKRAEYIEKMKNKVAEVHKLAEEKRALVEANKREECLKVEETAVKFRTSGFMPRKLLGCFGS</sequence>
<dbReference type="InterPro" id="IPR005516">
    <property type="entry name" value="Remorin_C"/>
</dbReference>
<dbReference type="Pfam" id="PF03763">
    <property type="entry name" value="Remorin_C"/>
    <property type="match status" value="1"/>
</dbReference>
<keyword evidence="6" id="KW-1185">Reference proteome</keyword>
<organism evidence="5 6">
    <name type="scientific">Ficus carica</name>
    <name type="common">Common fig</name>
    <dbReference type="NCBI Taxonomy" id="3494"/>
    <lineage>
        <taxon>Eukaryota</taxon>
        <taxon>Viridiplantae</taxon>
        <taxon>Streptophyta</taxon>
        <taxon>Embryophyta</taxon>
        <taxon>Tracheophyta</taxon>
        <taxon>Spermatophyta</taxon>
        <taxon>Magnoliopsida</taxon>
        <taxon>eudicotyledons</taxon>
        <taxon>Gunneridae</taxon>
        <taxon>Pentapetalae</taxon>
        <taxon>rosids</taxon>
        <taxon>fabids</taxon>
        <taxon>Rosales</taxon>
        <taxon>Moraceae</taxon>
        <taxon>Ficeae</taxon>
        <taxon>Ficus</taxon>
    </lineage>
</organism>
<feature type="domain" description="Remorin C-terminal" evidence="4">
    <location>
        <begin position="35"/>
        <end position="140"/>
    </location>
</feature>
<dbReference type="PANTHER" id="PTHR31775">
    <property type="entry name" value="OS02G0117200 PROTEIN"/>
    <property type="match status" value="1"/>
</dbReference>
<feature type="compositionally biased region" description="Basic and acidic residues" evidence="3">
    <location>
        <begin position="1"/>
        <end position="11"/>
    </location>
</feature>
<evidence type="ECO:0000256" key="1">
    <source>
        <dbReference type="ARBA" id="ARBA00005711"/>
    </source>
</evidence>
<comment type="similarity">
    <text evidence="1">Belongs to the remorin family.</text>
</comment>
<evidence type="ECO:0000256" key="3">
    <source>
        <dbReference type="SAM" id="MobiDB-lite"/>
    </source>
</evidence>
<evidence type="ECO:0000313" key="5">
    <source>
        <dbReference type="EMBL" id="GMN32219.1"/>
    </source>
</evidence>
<dbReference type="EMBL" id="BTGU01000003">
    <property type="protein sequence ID" value="GMN32219.1"/>
    <property type="molecule type" value="Genomic_DNA"/>
</dbReference>
<name>A0AA87Z8J0_FICCA</name>
<dbReference type="Proteomes" id="UP001187192">
    <property type="component" value="Unassembled WGS sequence"/>
</dbReference>
<comment type="caution">
    <text evidence="5">The sequence shown here is derived from an EMBL/GenBank/DDBJ whole genome shotgun (WGS) entry which is preliminary data.</text>
</comment>
<proteinExistence type="inferred from homology"/>
<protein>
    <recommendedName>
        <fullName evidence="4">Remorin C-terminal domain-containing protein</fullName>
    </recommendedName>
</protein>
<evidence type="ECO:0000259" key="4">
    <source>
        <dbReference type="Pfam" id="PF03763"/>
    </source>
</evidence>
<dbReference type="PANTHER" id="PTHR31775:SF29">
    <property type="entry name" value="REMORIN C-TERMINAL DOMAIN-CONTAINING PROTEIN"/>
    <property type="match status" value="1"/>
</dbReference>
<reference evidence="5" key="1">
    <citation type="submission" date="2023-07" db="EMBL/GenBank/DDBJ databases">
        <title>draft genome sequence of fig (Ficus carica).</title>
        <authorList>
            <person name="Takahashi T."/>
            <person name="Nishimura K."/>
        </authorList>
    </citation>
    <scope>NUCLEOTIDE SEQUENCE</scope>
</reference>
<accession>A0AA87Z8J0</accession>
<dbReference type="AlphaFoldDB" id="A0AA87Z8J0"/>
<evidence type="ECO:0000256" key="2">
    <source>
        <dbReference type="SAM" id="Coils"/>
    </source>
</evidence>
<keyword evidence="2" id="KW-0175">Coiled coil</keyword>
<feature type="coiled-coil region" evidence="2">
    <location>
        <begin position="70"/>
        <end position="125"/>
    </location>
</feature>
<gene>
    <name evidence="5" type="ORF">TIFTF001_003579</name>
</gene>
<feature type="region of interest" description="Disordered" evidence="3">
    <location>
        <begin position="1"/>
        <end position="22"/>
    </location>
</feature>
<evidence type="ECO:0000313" key="6">
    <source>
        <dbReference type="Proteomes" id="UP001187192"/>
    </source>
</evidence>